<evidence type="ECO:0000313" key="8">
    <source>
        <dbReference type="Proteomes" id="UP000674318"/>
    </source>
</evidence>
<dbReference type="CDD" id="cd01764">
    <property type="entry name" value="Ubl_Urm1"/>
    <property type="match status" value="1"/>
</dbReference>
<dbReference type="InterPro" id="IPR012675">
    <property type="entry name" value="Beta-grasp_dom_sf"/>
</dbReference>
<dbReference type="PIRSF" id="PIRSF037379">
    <property type="entry name" value="Ubiquitin-related_modifier_1"/>
    <property type="match status" value="1"/>
</dbReference>
<dbReference type="Proteomes" id="UP000674318">
    <property type="component" value="Unassembled WGS sequence"/>
</dbReference>
<proteinExistence type="inferred from homology"/>
<keyword evidence="8" id="KW-1185">Reference proteome</keyword>
<evidence type="ECO:0000256" key="2">
    <source>
        <dbReference type="ARBA" id="ARBA00022499"/>
    </source>
</evidence>
<evidence type="ECO:0000313" key="7">
    <source>
        <dbReference type="EMBL" id="KAG5494017.1"/>
    </source>
</evidence>
<gene>
    <name evidence="7" type="ORF">JKF63_01850</name>
</gene>
<evidence type="ECO:0000256" key="3">
    <source>
        <dbReference type="ARBA" id="ARBA00022694"/>
    </source>
</evidence>
<keyword evidence="1 5" id="KW-0963">Cytoplasm</keyword>
<comment type="caution">
    <text evidence="7">The sequence shown here is derived from an EMBL/GenBank/DDBJ whole genome shotgun (WGS) entry which is preliminary data.</text>
</comment>
<dbReference type="GO" id="GO:0005829">
    <property type="term" value="C:cytosol"/>
    <property type="evidence" value="ECO:0007669"/>
    <property type="project" value="UniProtKB-UniRule"/>
</dbReference>
<dbReference type="SUPFAM" id="SSF54285">
    <property type="entry name" value="MoaD/ThiS"/>
    <property type="match status" value="1"/>
</dbReference>
<comment type="function">
    <text evidence="5">Acts as a sulfur carrier required for 2-thiolation of mcm(5)S(2)U at tRNA wobble positions of cytosolic tRNA(Lys), tRNA(Glu) and tRNA(Gln). Serves as sulfur donor in tRNA 2-thiolation reaction by being thiocarboxylated (-COSH) at its C-terminus by the MOCS3/UBA4 homolog. The sulfur is then transferred to tRNA to form 2-thiolation of mcm(5)S(2)U. Also acts as a ubiquitin-like protein (UBL) that is covalently conjugated via an isopeptide bond to lysine residues of target proteins. The thiocarboxylated form serves as substrate for conjugation and oxidative stress specifically induces the formation of UBL-protein conjugates.</text>
</comment>
<dbReference type="AlphaFoldDB" id="A0A836L1Q9"/>
<dbReference type="Gene3D" id="3.10.20.30">
    <property type="match status" value="1"/>
</dbReference>
<keyword evidence="4 5" id="KW-0833">Ubl conjugation pathway</keyword>
<dbReference type="Pfam" id="PF09138">
    <property type="entry name" value="Urm1"/>
    <property type="match status" value="1"/>
</dbReference>
<feature type="modified residue" description="1-thioglycine" evidence="5">
    <location>
        <position position="103"/>
    </location>
</feature>
<comment type="pathway">
    <text evidence="5 6">tRNA modification; 5-methoxycarbonylmethyl-2-thiouridine-tRNA biosynthesis.</text>
</comment>
<evidence type="ECO:0000256" key="6">
    <source>
        <dbReference type="RuleBase" id="RU361182"/>
    </source>
</evidence>
<dbReference type="EMBL" id="JAFJZO010000034">
    <property type="protein sequence ID" value="KAG5494017.1"/>
    <property type="molecule type" value="Genomic_DNA"/>
</dbReference>
<dbReference type="InterPro" id="IPR015221">
    <property type="entry name" value="Urm1"/>
</dbReference>
<reference evidence="7 8" key="1">
    <citation type="submission" date="2021-02" db="EMBL/GenBank/DDBJ databases">
        <title>Porcisia hertigi Genome sequencing and assembly.</title>
        <authorList>
            <person name="Almutairi H."/>
            <person name="Gatherer D."/>
        </authorList>
    </citation>
    <scope>NUCLEOTIDE SEQUENCE [LARGE SCALE GENOMIC DNA]</scope>
    <source>
        <strain evidence="7 8">C119</strain>
    </source>
</reference>
<comment type="PTM">
    <text evidence="5">C-terminal thiocarboxylation occurs in 2 steps, it is first acyl-adenylated (-COAMP) via the hesA/moeB/thiF part of the MOCS3/UBA4 homolog, then thiocarboxylated (-COSH) via the rhodanese domain of the MOCS3/UBA4 homolog.</text>
</comment>
<dbReference type="InterPro" id="IPR016155">
    <property type="entry name" value="Mopterin_synth/thiamin_S_b"/>
</dbReference>
<name>A0A836L1Q9_9TRYP</name>
<accession>A0A836L1Q9</accession>
<sequence length="103" mass="10977">MAATLTKIRIALSGGVELLFNKEVSITLANVVPVGATVSQLIDIMRRGYIKERPELFVDATGVNVRPGILVLVNGCDVEVFGGVEHVLEDGDEVEFVSTLHGG</sequence>
<dbReference type="PANTHER" id="PTHR14986">
    <property type="entry name" value="RURM1 PROTEIN"/>
    <property type="match status" value="1"/>
</dbReference>
<comment type="subcellular location">
    <subcellularLocation>
        <location evidence="5 6">Cytoplasm</location>
    </subcellularLocation>
</comment>
<evidence type="ECO:0000256" key="4">
    <source>
        <dbReference type="ARBA" id="ARBA00022786"/>
    </source>
</evidence>
<keyword evidence="3 5" id="KW-0819">tRNA processing</keyword>
<protein>
    <recommendedName>
        <fullName evidence="5">Ubiquitin-related modifier 1 homolog</fullName>
    </recommendedName>
</protein>
<dbReference type="KEGG" id="phet:94287972"/>
<dbReference type="UniPathway" id="UPA00988"/>
<dbReference type="GO" id="GO:0002098">
    <property type="term" value="P:tRNA wobble uridine modification"/>
    <property type="evidence" value="ECO:0007669"/>
    <property type="project" value="UniProtKB-UniRule"/>
</dbReference>
<evidence type="ECO:0000256" key="5">
    <source>
        <dbReference type="HAMAP-Rule" id="MF_03048"/>
    </source>
</evidence>
<dbReference type="GO" id="GO:0034227">
    <property type="term" value="P:tRNA thio-modification"/>
    <property type="evidence" value="ECO:0007669"/>
    <property type="project" value="UniProtKB-UniRule"/>
</dbReference>
<feature type="cross-link" description="Glycyl lysine isopeptide (Gly-Lys) (interchain with K-? in acceptor proteins)" evidence="5">
    <location>
        <position position="103"/>
    </location>
</feature>
<evidence type="ECO:0000256" key="1">
    <source>
        <dbReference type="ARBA" id="ARBA00022490"/>
    </source>
</evidence>
<dbReference type="OrthoDB" id="10248987at2759"/>
<dbReference type="RefSeq" id="XP_067754052.1">
    <property type="nucleotide sequence ID" value="XM_067897895.1"/>
</dbReference>
<dbReference type="GO" id="GO:0032447">
    <property type="term" value="P:protein urmylation"/>
    <property type="evidence" value="ECO:0007669"/>
    <property type="project" value="UniProtKB-UniRule"/>
</dbReference>
<keyword evidence="2 5" id="KW-1017">Isopeptide bond</keyword>
<dbReference type="GeneID" id="94287972"/>
<organism evidence="7 8">
    <name type="scientific">Porcisia hertigi</name>
    <dbReference type="NCBI Taxonomy" id="2761500"/>
    <lineage>
        <taxon>Eukaryota</taxon>
        <taxon>Discoba</taxon>
        <taxon>Euglenozoa</taxon>
        <taxon>Kinetoplastea</taxon>
        <taxon>Metakinetoplastina</taxon>
        <taxon>Trypanosomatida</taxon>
        <taxon>Trypanosomatidae</taxon>
        <taxon>Leishmaniinae</taxon>
        <taxon>Porcisia</taxon>
    </lineage>
</organism>
<comment type="similarity">
    <text evidence="5 6">Belongs to the URM1 family.</text>
</comment>
<dbReference type="HAMAP" id="MF_03048">
    <property type="entry name" value="Urm1"/>
    <property type="match status" value="1"/>
</dbReference>